<dbReference type="SUPFAM" id="SSF51206">
    <property type="entry name" value="cAMP-binding domain-like"/>
    <property type="match status" value="1"/>
</dbReference>
<dbReference type="RefSeq" id="WP_144913488.1">
    <property type="nucleotide sequence ID" value="NZ_VLLI01000008.1"/>
</dbReference>
<dbReference type="Proteomes" id="UP000317010">
    <property type="component" value="Unassembled WGS sequence"/>
</dbReference>
<dbReference type="OrthoDB" id="1092431at2"/>
<evidence type="ECO:0000259" key="1">
    <source>
        <dbReference type="Pfam" id="PF00027"/>
    </source>
</evidence>
<keyword evidence="3" id="KW-1185">Reference proteome</keyword>
<comment type="caution">
    <text evidence="2">The sequence shown here is derived from an EMBL/GenBank/DDBJ whole genome shotgun (WGS) entry which is preliminary data.</text>
</comment>
<reference evidence="2 3" key="1">
    <citation type="submission" date="2019-07" db="EMBL/GenBank/DDBJ databases">
        <title>Genomic Encyclopedia of Archaeal and Bacterial Type Strains, Phase II (KMG-II): from individual species to whole genera.</title>
        <authorList>
            <person name="Goeker M."/>
        </authorList>
    </citation>
    <scope>NUCLEOTIDE SEQUENCE [LARGE SCALE GENOMIC DNA]</scope>
    <source>
        <strain evidence="2 3">ATCC BAA-1854</strain>
    </source>
</reference>
<evidence type="ECO:0000313" key="2">
    <source>
        <dbReference type="EMBL" id="TWI98650.1"/>
    </source>
</evidence>
<feature type="domain" description="Cyclic nucleotide-binding" evidence="1">
    <location>
        <begin position="30"/>
        <end position="111"/>
    </location>
</feature>
<evidence type="ECO:0000313" key="3">
    <source>
        <dbReference type="Proteomes" id="UP000317010"/>
    </source>
</evidence>
<proteinExistence type="predicted"/>
<dbReference type="InterPro" id="IPR000595">
    <property type="entry name" value="cNMP-bd_dom"/>
</dbReference>
<name>A0A562U0R4_9SPHI</name>
<sequence length="189" mass="22274">MNHLLKDHIETISPLSDEEFAYILSHFVFKKIKKHAFLVQEGDPVKYEYFVLKGCLKAYVADNATGKEFIFQFAAEDWWITDREAFFKRSTATVNIDCLEDCEVLALTLENREKLGVEMWKYEHFLSVKAYWGYISLQKRLQMMIMGSAKDRYENFIAQYPNLFNRIPKSFIASYLGVSRETLSRLYKS</sequence>
<protein>
    <submittedName>
        <fullName evidence="2">CRP-like cAMP-binding protein</fullName>
    </submittedName>
</protein>
<dbReference type="CDD" id="cd00038">
    <property type="entry name" value="CAP_ED"/>
    <property type="match status" value="1"/>
</dbReference>
<dbReference type="Pfam" id="PF00027">
    <property type="entry name" value="cNMP_binding"/>
    <property type="match status" value="1"/>
</dbReference>
<dbReference type="EMBL" id="VLLI01000008">
    <property type="protein sequence ID" value="TWI98650.1"/>
    <property type="molecule type" value="Genomic_DNA"/>
</dbReference>
<dbReference type="AlphaFoldDB" id="A0A562U0R4"/>
<accession>A0A562U0R4</accession>
<dbReference type="InterPro" id="IPR014710">
    <property type="entry name" value="RmlC-like_jellyroll"/>
</dbReference>
<organism evidence="2 3">
    <name type="scientific">Mucilaginibacter frigoritolerans</name>
    <dbReference type="NCBI Taxonomy" id="652788"/>
    <lineage>
        <taxon>Bacteria</taxon>
        <taxon>Pseudomonadati</taxon>
        <taxon>Bacteroidota</taxon>
        <taxon>Sphingobacteriia</taxon>
        <taxon>Sphingobacteriales</taxon>
        <taxon>Sphingobacteriaceae</taxon>
        <taxon>Mucilaginibacter</taxon>
    </lineage>
</organism>
<dbReference type="InterPro" id="IPR018490">
    <property type="entry name" value="cNMP-bd_dom_sf"/>
</dbReference>
<gene>
    <name evidence="2" type="ORF">JN11_02838</name>
</gene>
<dbReference type="Gene3D" id="2.60.120.10">
    <property type="entry name" value="Jelly Rolls"/>
    <property type="match status" value="1"/>
</dbReference>